<comment type="caution">
    <text evidence="1">The sequence shown here is derived from an EMBL/GenBank/DDBJ whole genome shotgun (WGS) entry which is preliminary data.</text>
</comment>
<reference evidence="2" key="1">
    <citation type="journal article" date="2019" name="Int. J. Syst. Evol. Microbiol.">
        <title>The Global Catalogue of Microorganisms (GCM) 10K type strain sequencing project: providing services to taxonomists for standard genome sequencing and annotation.</title>
        <authorList>
            <consortium name="The Broad Institute Genomics Platform"/>
            <consortium name="The Broad Institute Genome Sequencing Center for Infectious Disease"/>
            <person name="Wu L."/>
            <person name="Ma J."/>
        </authorList>
    </citation>
    <scope>NUCLEOTIDE SEQUENCE [LARGE SCALE GENOMIC DNA]</scope>
    <source>
        <strain evidence="2">JCM 4733</strain>
    </source>
</reference>
<evidence type="ECO:0000313" key="1">
    <source>
        <dbReference type="EMBL" id="GHA68446.1"/>
    </source>
</evidence>
<evidence type="ECO:0000313" key="2">
    <source>
        <dbReference type="Proteomes" id="UP000653644"/>
    </source>
</evidence>
<gene>
    <name evidence="1" type="ORF">GCM10010345_85160</name>
</gene>
<evidence type="ECO:0008006" key="3">
    <source>
        <dbReference type="Google" id="ProtNLM"/>
    </source>
</evidence>
<protein>
    <recommendedName>
        <fullName evidence="3">Lipoprotein</fullName>
    </recommendedName>
</protein>
<name>A0ABQ3DAN8_9ACTN</name>
<dbReference type="Proteomes" id="UP000653644">
    <property type="component" value="Unassembled WGS sequence"/>
</dbReference>
<dbReference type="RefSeq" id="WP_189894603.1">
    <property type="nucleotide sequence ID" value="NZ_BMVN01000065.1"/>
</dbReference>
<sequence>MRYGRQGAAWPGALAVCVVVTALGVTGCRLHSQDDGADGADRVTAGRVCRSSLPGSMELSCGTYGFGDLRYVCPVPQHGGAPCVPTTAVAVRNSGRFTEFVSSIAGSRPGDRVQSREQRILPGREVTLRPGRGRLLFDITLRSGGGGEPSSLEVIRVR</sequence>
<dbReference type="PROSITE" id="PS51257">
    <property type="entry name" value="PROKAR_LIPOPROTEIN"/>
    <property type="match status" value="1"/>
</dbReference>
<proteinExistence type="predicted"/>
<keyword evidence="2" id="KW-1185">Reference proteome</keyword>
<organism evidence="1 2">
    <name type="scientific">Streptomyces canarius</name>
    <dbReference type="NCBI Taxonomy" id="285453"/>
    <lineage>
        <taxon>Bacteria</taxon>
        <taxon>Bacillati</taxon>
        <taxon>Actinomycetota</taxon>
        <taxon>Actinomycetes</taxon>
        <taxon>Kitasatosporales</taxon>
        <taxon>Streptomycetaceae</taxon>
        <taxon>Streptomyces</taxon>
    </lineage>
</organism>
<accession>A0ABQ3DAN8</accession>
<dbReference type="EMBL" id="BMVN01000065">
    <property type="protein sequence ID" value="GHA68446.1"/>
    <property type="molecule type" value="Genomic_DNA"/>
</dbReference>